<dbReference type="EMBL" id="QJKJ01002242">
    <property type="protein sequence ID" value="RDY03665.1"/>
    <property type="molecule type" value="Genomic_DNA"/>
</dbReference>
<reference evidence="1" key="1">
    <citation type="submission" date="2018-05" db="EMBL/GenBank/DDBJ databases">
        <title>Draft genome of Mucuna pruriens seed.</title>
        <authorList>
            <person name="Nnadi N.E."/>
            <person name="Vos R."/>
            <person name="Hasami M.H."/>
            <person name="Devisetty U.K."/>
            <person name="Aguiy J.C."/>
        </authorList>
    </citation>
    <scope>NUCLEOTIDE SEQUENCE [LARGE SCALE GENOMIC DNA]</scope>
    <source>
        <strain evidence="1">JCA_2017</strain>
    </source>
</reference>
<feature type="non-terminal residue" evidence="1">
    <location>
        <position position="1"/>
    </location>
</feature>
<protein>
    <submittedName>
        <fullName evidence="1">Uncharacterized protein</fullName>
    </submittedName>
</protein>
<accession>A0A371HLI6</accession>
<sequence>MIGRGAITISLVISHYPPLHYLGNPRSERWHMLRSLQLKERQPGIQQKIIPRELKKQDLVLRRVLKDSTTNKLIPNWEGSYKIIEEVGIDQRFPQAKGPKRGDRPTIL</sequence>
<organism evidence="1 2">
    <name type="scientific">Mucuna pruriens</name>
    <name type="common">Velvet bean</name>
    <name type="synonym">Dolichos pruriens</name>
    <dbReference type="NCBI Taxonomy" id="157652"/>
    <lineage>
        <taxon>Eukaryota</taxon>
        <taxon>Viridiplantae</taxon>
        <taxon>Streptophyta</taxon>
        <taxon>Embryophyta</taxon>
        <taxon>Tracheophyta</taxon>
        <taxon>Spermatophyta</taxon>
        <taxon>Magnoliopsida</taxon>
        <taxon>eudicotyledons</taxon>
        <taxon>Gunneridae</taxon>
        <taxon>Pentapetalae</taxon>
        <taxon>rosids</taxon>
        <taxon>fabids</taxon>
        <taxon>Fabales</taxon>
        <taxon>Fabaceae</taxon>
        <taxon>Papilionoideae</taxon>
        <taxon>50 kb inversion clade</taxon>
        <taxon>NPAAA clade</taxon>
        <taxon>indigoferoid/millettioid clade</taxon>
        <taxon>Phaseoleae</taxon>
        <taxon>Mucuna</taxon>
    </lineage>
</organism>
<comment type="caution">
    <text evidence="1">The sequence shown here is derived from an EMBL/GenBank/DDBJ whole genome shotgun (WGS) entry which is preliminary data.</text>
</comment>
<evidence type="ECO:0000313" key="2">
    <source>
        <dbReference type="Proteomes" id="UP000257109"/>
    </source>
</evidence>
<evidence type="ECO:0000313" key="1">
    <source>
        <dbReference type="EMBL" id="RDY03665.1"/>
    </source>
</evidence>
<name>A0A371HLI6_MUCPR</name>
<keyword evidence="2" id="KW-1185">Reference proteome</keyword>
<dbReference type="AlphaFoldDB" id="A0A371HLI6"/>
<dbReference type="OrthoDB" id="5596291at2759"/>
<dbReference type="Proteomes" id="UP000257109">
    <property type="component" value="Unassembled WGS sequence"/>
</dbReference>
<gene>
    <name evidence="1" type="ORF">CR513_12733</name>
</gene>
<proteinExistence type="predicted"/>